<keyword evidence="3" id="KW-1185">Reference proteome</keyword>
<dbReference type="EMBL" id="WJXA01000010">
    <property type="protein sequence ID" value="KAF7128855.1"/>
    <property type="molecule type" value="Genomic_DNA"/>
</dbReference>
<evidence type="ECO:0000256" key="1">
    <source>
        <dbReference type="SAM" id="MobiDB-lite"/>
    </source>
</evidence>
<dbReference type="AlphaFoldDB" id="A0A834G928"/>
<evidence type="ECO:0000313" key="3">
    <source>
        <dbReference type="Proteomes" id="UP000626092"/>
    </source>
</evidence>
<comment type="caution">
    <text evidence="2">The sequence shown here is derived from an EMBL/GenBank/DDBJ whole genome shotgun (WGS) entry which is preliminary data.</text>
</comment>
<gene>
    <name evidence="2" type="ORF">RHSIM_Rhsim10G0124900</name>
</gene>
<organism evidence="2 3">
    <name type="scientific">Rhododendron simsii</name>
    <name type="common">Sims's rhododendron</name>
    <dbReference type="NCBI Taxonomy" id="118357"/>
    <lineage>
        <taxon>Eukaryota</taxon>
        <taxon>Viridiplantae</taxon>
        <taxon>Streptophyta</taxon>
        <taxon>Embryophyta</taxon>
        <taxon>Tracheophyta</taxon>
        <taxon>Spermatophyta</taxon>
        <taxon>Magnoliopsida</taxon>
        <taxon>eudicotyledons</taxon>
        <taxon>Gunneridae</taxon>
        <taxon>Pentapetalae</taxon>
        <taxon>asterids</taxon>
        <taxon>Ericales</taxon>
        <taxon>Ericaceae</taxon>
        <taxon>Ericoideae</taxon>
        <taxon>Rhodoreae</taxon>
        <taxon>Rhododendron</taxon>
    </lineage>
</organism>
<proteinExistence type="predicted"/>
<evidence type="ECO:0000313" key="2">
    <source>
        <dbReference type="EMBL" id="KAF7128855.1"/>
    </source>
</evidence>
<reference evidence="2" key="1">
    <citation type="submission" date="2019-11" db="EMBL/GenBank/DDBJ databases">
        <authorList>
            <person name="Liu Y."/>
            <person name="Hou J."/>
            <person name="Li T.-Q."/>
            <person name="Guan C.-H."/>
            <person name="Wu X."/>
            <person name="Wu H.-Z."/>
            <person name="Ling F."/>
            <person name="Zhang R."/>
            <person name="Shi X.-G."/>
            <person name="Ren J.-P."/>
            <person name="Chen E.-F."/>
            <person name="Sun J.-M."/>
        </authorList>
    </citation>
    <scope>NUCLEOTIDE SEQUENCE</scope>
    <source>
        <strain evidence="2">Adult_tree_wgs_1</strain>
        <tissue evidence="2">Leaves</tissue>
    </source>
</reference>
<sequence>METGLSALGTARSLRGRPEPCPRPLCCQGICQKKWRAPLTISLAHSWSIAPRKKQARADTENLKIKLDGTKDSLSQALIELEARKKEGKAAHQQGYNARVDAATENYKAQMLGIQDEI</sequence>
<feature type="region of interest" description="Disordered" evidence="1">
    <location>
        <begin position="1"/>
        <end position="20"/>
    </location>
</feature>
<dbReference type="Proteomes" id="UP000626092">
    <property type="component" value="Unassembled WGS sequence"/>
</dbReference>
<protein>
    <submittedName>
        <fullName evidence="2">Uncharacterized protein</fullName>
    </submittedName>
</protein>
<accession>A0A834G928</accession>
<name>A0A834G928_RHOSS</name>